<organism evidence="2 3">
    <name type="scientific">Actinomadura keratinilytica</name>
    <dbReference type="NCBI Taxonomy" id="547461"/>
    <lineage>
        <taxon>Bacteria</taxon>
        <taxon>Bacillati</taxon>
        <taxon>Actinomycetota</taxon>
        <taxon>Actinomycetes</taxon>
        <taxon>Streptosporangiales</taxon>
        <taxon>Thermomonosporaceae</taxon>
        <taxon>Actinomadura</taxon>
    </lineage>
</organism>
<dbReference type="SUPFAM" id="SSF53335">
    <property type="entry name" value="S-adenosyl-L-methionine-dependent methyltransferases"/>
    <property type="match status" value="1"/>
</dbReference>
<evidence type="ECO:0000313" key="2">
    <source>
        <dbReference type="EMBL" id="GAA4132752.1"/>
    </source>
</evidence>
<reference evidence="3" key="1">
    <citation type="journal article" date="2019" name="Int. J. Syst. Evol. Microbiol.">
        <title>The Global Catalogue of Microorganisms (GCM) 10K type strain sequencing project: providing services to taxonomists for standard genome sequencing and annotation.</title>
        <authorList>
            <consortium name="The Broad Institute Genomics Platform"/>
            <consortium name="The Broad Institute Genome Sequencing Center for Infectious Disease"/>
            <person name="Wu L."/>
            <person name="Ma J."/>
        </authorList>
    </citation>
    <scope>NUCLEOTIDE SEQUENCE [LARGE SCALE GENOMIC DNA]</scope>
    <source>
        <strain evidence="3">JCM 17316</strain>
    </source>
</reference>
<dbReference type="Proteomes" id="UP001500266">
    <property type="component" value="Unassembled WGS sequence"/>
</dbReference>
<dbReference type="PANTHER" id="PTHR43464:SF23">
    <property type="entry name" value="JUVENILE HORMONE ACID O-METHYLTRANSFERASE"/>
    <property type="match status" value="1"/>
</dbReference>
<proteinExistence type="predicted"/>
<name>A0ABP7Y9T8_9ACTN</name>
<gene>
    <name evidence="2" type="ORF">GCM10022416_12930</name>
</gene>
<dbReference type="InterPro" id="IPR029063">
    <property type="entry name" value="SAM-dependent_MTases_sf"/>
</dbReference>
<dbReference type="Gene3D" id="3.40.50.150">
    <property type="entry name" value="Vaccinia Virus protein VP39"/>
    <property type="match status" value="1"/>
</dbReference>
<sequence length="305" mass="33739">MTDLRTPPLNDGDLFSERVRQYAHDRPLRPVHILEAGCGWGRGLDLGDCERRVTGVDMDAPALRAHTADRTDLDEWHLGDLRTVPMPPRAYDVVHASFLIERVPHAELVLDRFVAALKPGGLLLVRLRDRNTAFGFLDRRLPRWLRDPLWRHLARRGRVELLLRPEASPGAMRSAPQAGGPREAVFPAAAASRDGADGTAEGREGRRARRRPGGERAARIGVPPPAVYEKVASRQGMRWYCVMRGLVIAEEYTSRASLDALGAGSGLVGGLCQLVASLSRGRLTAEHSEVTLVIRKPENRFARVI</sequence>
<dbReference type="PANTHER" id="PTHR43464">
    <property type="entry name" value="METHYLTRANSFERASE"/>
    <property type="match status" value="1"/>
</dbReference>
<dbReference type="RefSeq" id="WP_345018364.1">
    <property type="nucleotide sequence ID" value="NZ_BAABDO010000011.1"/>
</dbReference>
<dbReference type="Pfam" id="PF13489">
    <property type="entry name" value="Methyltransf_23"/>
    <property type="match status" value="1"/>
</dbReference>
<feature type="compositionally biased region" description="Basic and acidic residues" evidence="1">
    <location>
        <begin position="194"/>
        <end position="205"/>
    </location>
</feature>
<dbReference type="CDD" id="cd02440">
    <property type="entry name" value="AdoMet_MTases"/>
    <property type="match status" value="1"/>
</dbReference>
<evidence type="ECO:0000313" key="3">
    <source>
        <dbReference type="Proteomes" id="UP001500266"/>
    </source>
</evidence>
<comment type="caution">
    <text evidence="2">The sequence shown here is derived from an EMBL/GenBank/DDBJ whole genome shotgun (WGS) entry which is preliminary data.</text>
</comment>
<evidence type="ECO:0000256" key="1">
    <source>
        <dbReference type="SAM" id="MobiDB-lite"/>
    </source>
</evidence>
<evidence type="ECO:0008006" key="4">
    <source>
        <dbReference type="Google" id="ProtNLM"/>
    </source>
</evidence>
<dbReference type="EMBL" id="BAABDO010000011">
    <property type="protein sequence ID" value="GAA4132752.1"/>
    <property type="molecule type" value="Genomic_DNA"/>
</dbReference>
<keyword evidence="3" id="KW-1185">Reference proteome</keyword>
<accession>A0ABP7Y9T8</accession>
<feature type="region of interest" description="Disordered" evidence="1">
    <location>
        <begin position="187"/>
        <end position="220"/>
    </location>
</feature>
<protein>
    <recommendedName>
        <fullName evidence="4">Class I SAM-dependent methyltransferase</fullName>
    </recommendedName>
</protein>